<keyword evidence="4" id="KW-1185">Reference proteome</keyword>
<keyword evidence="2" id="KW-0472">Membrane</keyword>
<gene>
    <name evidence="3" type="ORF">NZD86_14075</name>
</gene>
<keyword evidence="2" id="KW-1133">Transmembrane helix</keyword>
<evidence type="ECO:0000313" key="3">
    <source>
        <dbReference type="EMBL" id="WAH35424.1"/>
    </source>
</evidence>
<evidence type="ECO:0000313" key="4">
    <source>
        <dbReference type="Proteomes" id="UP001164803"/>
    </source>
</evidence>
<dbReference type="Proteomes" id="UP001164803">
    <property type="component" value="Chromosome"/>
</dbReference>
<dbReference type="RefSeq" id="WP_268042658.1">
    <property type="nucleotide sequence ID" value="NZ_CP104064.1"/>
</dbReference>
<sequence>MENPRKGSNRNDSDRRRGQVVDLRSYQNRRRKDPSGKRLRPTFQMDKHIYLRALCYGLMGATVILAVVGLLPIAWRTQALIWAMFVGTVGLGCGLWLNAVSTRPASRILLLNAGAFVIAYLCSLLHLFS</sequence>
<accession>A0ABY6YYB3</accession>
<evidence type="ECO:0000256" key="2">
    <source>
        <dbReference type="SAM" id="Phobius"/>
    </source>
</evidence>
<keyword evidence="2" id="KW-0812">Transmembrane</keyword>
<protein>
    <submittedName>
        <fullName evidence="3">Uncharacterized protein</fullName>
    </submittedName>
</protein>
<feature type="transmembrane region" description="Helical" evidence="2">
    <location>
        <begin position="109"/>
        <end position="128"/>
    </location>
</feature>
<dbReference type="EMBL" id="CP104064">
    <property type="protein sequence ID" value="WAH35424.1"/>
    <property type="molecule type" value="Genomic_DNA"/>
</dbReference>
<feature type="transmembrane region" description="Helical" evidence="2">
    <location>
        <begin position="49"/>
        <end position="73"/>
    </location>
</feature>
<reference evidence="3" key="1">
    <citation type="submission" date="2022-08" db="EMBL/GenBank/DDBJ databases">
        <title>Alicyclobacillus dauci DSM2870, complete genome.</title>
        <authorList>
            <person name="Wang Q."/>
            <person name="Cai R."/>
            <person name="Wang Z."/>
        </authorList>
    </citation>
    <scope>NUCLEOTIDE SEQUENCE</scope>
    <source>
        <strain evidence="3">DSM 28700</strain>
    </source>
</reference>
<feature type="compositionally biased region" description="Basic and acidic residues" evidence="1">
    <location>
        <begin position="9"/>
        <end position="19"/>
    </location>
</feature>
<evidence type="ECO:0000256" key="1">
    <source>
        <dbReference type="SAM" id="MobiDB-lite"/>
    </source>
</evidence>
<feature type="compositionally biased region" description="Basic residues" evidence="1">
    <location>
        <begin position="27"/>
        <end position="39"/>
    </location>
</feature>
<proteinExistence type="predicted"/>
<feature type="region of interest" description="Disordered" evidence="1">
    <location>
        <begin position="1"/>
        <end position="39"/>
    </location>
</feature>
<organism evidence="3 4">
    <name type="scientific">Alicyclobacillus dauci</name>
    <dbReference type="NCBI Taxonomy" id="1475485"/>
    <lineage>
        <taxon>Bacteria</taxon>
        <taxon>Bacillati</taxon>
        <taxon>Bacillota</taxon>
        <taxon>Bacilli</taxon>
        <taxon>Bacillales</taxon>
        <taxon>Alicyclobacillaceae</taxon>
        <taxon>Alicyclobacillus</taxon>
    </lineage>
</organism>
<name>A0ABY6YYB3_9BACL</name>
<feature type="transmembrane region" description="Helical" evidence="2">
    <location>
        <begin position="79"/>
        <end position="97"/>
    </location>
</feature>